<evidence type="ECO:0000256" key="1">
    <source>
        <dbReference type="SAM" id="MobiDB-lite"/>
    </source>
</evidence>
<name>A0AAV1A684_VICFA</name>
<evidence type="ECO:0000256" key="2">
    <source>
        <dbReference type="SAM" id="Phobius"/>
    </source>
</evidence>
<feature type="domain" description="PWWP" evidence="3">
    <location>
        <begin position="211"/>
        <end position="280"/>
    </location>
</feature>
<gene>
    <name evidence="4" type="ORF">VFH_III197200</name>
</gene>
<evidence type="ECO:0000259" key="3">
    <source>
        <dbReference type="PROSITE" id="PS50812"/>
    </source>
</evidence>
<accession>A0AAV1A684</accession>
<feature type="region of interest" description="Disordered" evidence="1">
    <location>
        <begin position="1"/>
        <end position="36"/>
    </location>
</feature>
<organism evidence="4 5">
    <name type="scientific">Vicia faba</name>
    <name type="common">Broad bean</name>
    <name type="synonym">Faba vulgaris</name>
    <dbReference type="NCBI Taxonomy" id="3906"/>
    <lineage>
        <taxon>Eukaryota</taxon>
        <taxon>Viridiplantae</taxon>
        <taxon>Streptophyta</taxon>
        <taxon>Embryophyta</taxon>
        <taxon>Tracheophyta</taxon>
        <taxon>Spermatophyta</taxon>
        <taxon>Magnoliopsida</taxon>
        <taxon>eudicotyledons</taxon>
        <taxon>Gunneridae</taxon>
        <taxon>Pentapetalae</taxon>
        <taxon>rosids</taxon>
        <taxon>fabids</taxon>
        <taxon>Fabales</taxon>
        <taxon>Fabaceae</taxon>
        <taxon>Papilionoideae</taxon>
        <taxon>50 kb inversion clade</taxon>
        <taxon>NPAAA clade</taxon>
        <taxon>Hologalegina</taxon>
        <taxon>IRL clade</taxon>
        <taxon>Fabeae</taxon>
        <taxon>Vicia</taxon>
    </lineage>
</organism>
<evidence type="ECO:0000313" key="5">
    <source>
        <dbReference type="Proteomes" id="UP001157006"/>
    </source>
</evidence>
<reference evidence="4 5" key="1">
    <citation type="submission" date="2023-01" db="EMBL/GenBank/DDBJ databases">
        <authorList>
            <person name="Kreplak J."/>
        </authorList>
    </citation>
    <scope>NUCLEOTIDE SEQUENCE [LARGE SCALE GENOMIC DNA]</scope>
</reference>
<feature type="transmembrane region" description="Helical" evidence="2">
    <location>
        <begin position="42"/>
        <end position="64"/>
    </location>
</feature>
<proteinExistence type="predicted"/>
<feature type="non-terminal residue" evidence="4">
    <location>
        <position position="282"/>
    </location>
</feature>
<sequence>MIIKKNLKSEMPTRKRARLGNSEGSESRLTQRNKKKKINGNFPLNLLAGAIPASFTGLLGATVATTVATSNNGFDLSNGKPDVKNAANRPPLVRTSRGRLQVLPSRFNDSVIVNWRKEGRNNTAAAAVDDTSFREFEFDEFGFGKGKNGNGMAGSPNRPRGYSVLCEEVLHKNFGVAAGKELSLREIFEETKMNNEVLKNEGLFGPEDFYAGDIVWAKAKKKEPFWPAMVIDPICQAPELVLRSCIADAACVMFLGYSGNENHRDFAWVKYGMIFPFVDYVD</sequence>
<keyword evidence="2" id="KW-1133">Transmembrane helix</keyword>
<dbReference type="InterPro" id="IPR000313">
    <property type="entry name" value="PWWP_dom"/>
</dbReference>
<keyword evidence="2" id="KW-0812">Transmembrane</keyword>
<dbReference type="Proteomes" id="UP001157006">
    <property type="component" value="Chromosome 3"/>
</dbReference>
<dbReference type="Gene3D" id="2.30.30.140">
    <property type="match status" value="1"/>
</dbReference>
<keyword evidence="5" id="KW-1185">Reference proteome</keyword>
<dbReference type="AlphaFoldDB" id="A0AAV1A684"/>
<dbReference type="SUPFAM" id="SSF63748">
    <property type="entry name" value="Tudor/PWWP/MBT"/>
    <property type="match status" value="1"/>
</dbReference>
<keyword evidence="2" id="KW-0472">Membrane</keyword>
<dbReference type="EMBL" id="OX451738">
    <property type="protein sequence ID" value="CAI8605741.1"/>
    <property type="molecule type" value="Genomic_DNA"/>
</dbReference>
<evidence type="ECO:0000313" key="4">
    <source>
        <dbReference type="EMBL" id="CAI8605741.1"/>
    </source>
</evidence>
<protein>
    <recommendedName>
        <fullName evidence="3">PWWP domain-containing protein</fullName>
    </recommendedName>
</protein>
<dbReference type="PROSITE" id="PS50812">
    <property type="entry name" value="PWWP"/>
    <property type="match status" value="1"/>
</dbReference>
<dbReference type="Pfam" id="PF00855">
    <property type="entry name" value="PWWP"/>
    <property type="match status" value="1"/>
</dbReference>